<dbReference type="CDD" id="cd02659">
    <property type="entry name" value="peptidase_C19C"/>
    <property type="match status" value="1"/>
</dbReference>
<feature type="compositionally biased region" description="Acidic residues" evidence="5">
    <location>
        <begin position="897"/>
        <end position="909"/>
    </location>
</feature>
<dbReference type="AlphaFoldDB" id="A0A672RU62"/>
<dbReference type="PANTHER" id="PTHR24006:SF902">
    <property type="entry name" value="UBIQUITIN CARBOXYL-TERMINAL HYDROLASE 47"/>
    <property type="match status" value="1"/>
</dbReference>
<dbReference type="SUPFAM" id="SSF54001">
    <property type="entry name" value="Cysteine proteinases"/>
    <property type="match status" value="1"/>
</dbReference>
<organism evidence="7 8">
    <name type="scientific">Sinocyclocheilus grahami</name>
    <name type="common">Dianchi golden-line fish</name>
    <name type="synonym">Barbus grahami</name>
    <dbReference type="NCBI Taxonomy" id="75366"/>
    <lineage>
        <taxon>Eukaryota</taxon>
        <taxon>Metazoa</taxon>
        <taxon>Chordata</taxon>
        <taxon>Craniata</taxon>
        <taxon>Vertebrata</taxon>
        <taxon>Euteleostomi</taxon>
        <taxon>Actinopterygii</taxon>
        <taxon>Neopterygii</taxon>
        <taxon>Teleostei</taxon>
        <taxon>Ostariophysi</taxon>
        <taxon>Cypriniformes</taxon>
        <taxon>Cyprinidae</taxon>
        <taxon>Cyprininae</taxon>
        <taxon>Sinocyclocheilus</taxon>
    </lineage>
</organism>
<evidence type="ECO:0000313" key="7">
    <source>
        <dbReference type="Ensembl" id="ENSSGRP00000092597.1"/>
    </source>
</evidence>
<feature type="compositionally biased region" description="Low complexity" evidence="5">
    <location>
        <begin position="767"/>
        <end position="787"/>
    </location>
</feature>
<feature type="region of interest" description="Disordered" evidence="5">
    <location>
        <begin position="110"/>
        <end position="137"/>
    </location>
</feature>
<dbReference type="InterPro" id="IPR038765">
    <property type="entry name" value="Papain-like_cys_pep_sf"/>
</dbReference>
<feature type="region of interest" description="Disordered" evidence="5">
    <location>
        <begin position="396"/>
        <end position="425"/>
    </location>
</feature>
<dbReference type="Pfam" id="PF00443">
    <property type="entry name" value="UCH"/>
    <property type="match status" value="1"/>
</dbReference>
<dbReference type="Gene3D" id="3.90.70.10">
    <property type="entry name" value="Cysteine proteinases"/>
    <property type="match status" value="1"/>
</dbReference>
<reference evidence="7" key="2">
    <citation type="submission" date="2025-09" db="UniProtKB">
        <authorList>
            <consortium name="Ensembl"/>
        </authorList>
    </citation>
    <scope>IDENTIFICATION</scope>
</reference>
<evidence type="ECO:0000256" key="1">
    <source>
        <dbReference type="ARBA" id="ARBA00026136"/>
    </source>
</evidence>
<dbReference type="InterPro" id="IPR045578">
    <property type="entry name" value="USP47_C"/>
</dbReference>
<reference evidence="7" key="1">
    <citation type="submission" date="2025-08" db="UniProtKB">
        <authorList>
            <consortium name="Ensembl"/>
        </authorList>
    </citation>
    <scope>IDENTIFICATION</scope>
</reference>
<feature type="compositionally biased region" description="Low complexity" evidence="5">
    <location>
        <begin position="841"/>
        <end position="859"/>
    </location>
</feature>
<dbReference type="Proteomes" id="UP000472262">
    <property type="component" value="Unassembled WGS sequence"/>
</dbReference>
<dbReference type="GO" id="GO:0016579">
    <property type="term" value="P:protein deubiquitination"/>
    <property type="evidence" value="ECO:0007669"/>
    <property type="project" value="InterPro"/>
</dbReference>
<proteinExistence type="predicted"/>
<sequence>MLPGKQRWLSFTGSAAEEPRVLCIVQDTTNAKTVNERLTLNLPASTTVNKFYEDVAHKAGYVNGTFCLAWANTGNMAPLDQASEMSLVLSGFEAGKRNFLQLTDKDGEQPQIASVTDSSGHEDSSQDRFIGPLPRDGTVGCSSDYSSPSYSYSSILNKSDTGYVGLVNQAMTCYLNSLLQTLFMTPEFRNALYNWEFEESEEDPVNSIPYQLQRLFVLLQTSKKRAIETTDVTRSFGWDSSEAWQQHDVQELCRVMFDALEQKWKQTEQADLINQLYQGKLKDYVRCLECGYESWRIDTYLDIPLVIRPFGASQAFGSVEEALQAFIQPETLDGPNQYFCERCKKKCDARKGLRFLHFPYLLTLQLKRFDFDYTTMHRIKLNDRMTFPEELDMSPFIDVEDEKSPQTESCTDSGAENEGSCHSDQLSNDFSTDDAVDEGICLDNTSSTERVLKPKSSLTFELFSVMVHSGSAAGGHYYACIKSFSDSQWYSFNDQHVSKITQDDIRKTYGGSSGSRGYYSSAFARCVKPPYILEDFPEHIKRLMQREKESEEQEKRQREIERNTCKIKLFCMHPVKIMMVENKLEVHKDKTLREATEMAYKLMDLEGVVPLDCCRLVKYDEFHEYLERSYEGEEDMPMGLLLGGVKSSYMFDLLLEIRRPDQMFQPYKPGGIYIPVSYNSVFVESSDSTDHQAVFTDSVLWKLLDRHGNTIRLSVSLPEQSPGSLANRTNCPKASADSEDSLEGAKGSRKSVEAILEESTEKLKNLSLQQQQQQQHQQQSSSTSDSQKSSEHSDFEHIESPAQEPDAASQSSQTENCTRAASDTENQFPSEDRSDSDANNDRSTSSVDSDILSSSHSSDTLCNADSGPLPLANGLDSHSITSSRRSKAHEGKKETWDTAEEDSGTDSEYDEHGKRKADSQYLYFKAEPYSQEDGSGEGQKCLLVHVDKRITLAAFKQNLEPFVGVPSTQFKVFRVYANNQEFESVRLNETLSSFSDDNKITIRLGRALKKGEYRVKVYQLLVNDPEPCKFLLDTVFAKGMTVRQSKEELLPQLKDQCKLDLSIDRFRLRKKTWKNPGTVFLDYHVYEEDINISSNWEVFLEVLEESERMKSMSQLAVLTRRWCPAQMKLEAFREVVLESSSVEELKEKLSELSGIPLENLEFAKGRGTFPCDISVLEIHQDLDWNPKVSTLNVWPLYICDDGAVIFYRDSTEELMQLSEEERNELMKKESSRLLKMGHRVSYSPRKEKALKIYLDGGPTKDPGQD</sequence>
<evidence type="ECO:0000256" key="5">
    <source>
        <dbReference type="SAM" id="MobiDB-lite"/>
    </source>
</evidence>
<evidence type="ECO:0000256" key="4">
    <source>
        <dbReference type="ARBA" id="ARBA00032453"/>
    </source>
</evidence>
<feature type="compositionally biased region" description="Basic and acidic residues" evidence="5">
    <location>
        <begin position="788"/>
        <end position="799"/>
    </location>
</feature>
<dbReference type="Pfam" id="PF19718">
    <property type="entry name" value="USP47_C"/>
    <property type="match status" value="1"/>
</dbReference>
<dbReference type="PANTHER" id="PTHR24006">
    <property type="entry name" value="UBIQUITIN CARBOXYL-TERMINAL HYDROLASE"/>
    <property type="match status" value="1"/>
</dbReference>
<keyword evidence="8" id="KW-1185">Reference proteome</keyword>
<evidence type="ECO:0000256" key="2">
    <source>
        <dbReference type="ARBA" id="ARBA00029910"/>
    </source>
</evidence>
<feature type="compositionally biased region" description="Polar residues" evidence="5">
    <location>
        <begin position="808"/>
        <end position="829"/>
    </location>
</feature>
<dbReference type="InterPro" id="IPR018200">
    <property type="entry name" value="USP_CS"/>
</dbReference>
<dbReference type="InterPro" id="IPR028889">
    <property type="entry name" value="USP"/>
</dbReference>
<feature type="compositionally biased region" description="Polar residues" evidence="5">
    <location>
        <begin position="715"/>
        <end position="732"/>
    </location>
</feature>
<dbReference type="GO" id="GO:0004843">
    <property type="term" value="F:cysteine-type deubiquitinase activity"/>
    <property type="evidence" value="ECO:0007669"/>
    <property type="project" value="InterPro"/>
</dbReference>
<accession>A0A672RU62</accession>
<dbReference type="PROSITE" id="PS00972">
    <property type="entry name" value="USP_1"/>
    <property type="match status" value="1"/>
</dbReference>
<dbReference type="Ensembl" id="ENSSGRT00000098551.1">
    <property type="protein sequence ID" value="ENSSGRP00000092597.1"/>
    <property type="gene ID" value="ENSSGRG00000046191.1"/>
</dbReference>
<dbReference type="InterPro" id="IPR001394">
    <property type="entry name" value="Peptidase_C19_UCH"/>
</dbReference>
<evidence type="ECO:0000313" key="8">
    <source>
        <dbReference type="Proteomes" id="UP000472262"/>
    </source>
</evidence>
<protein>
    <recommendedName>
        <fullName evidence="1">Ubiquitin carboxyl-terminal hydrolase 47</fullName>
    </recommendedName>
    <alternativeName>
        <fullName evidence="3">Deubiquitinating enzyme 47</fullName>
    </alternativeName>
    <alternativeName>
        <fullName evidence="2">Ubiquitin thioesterase 47</fullName>
    </alternativeName>
    <alternativeName>
        <fullName evidence="4">Ubiquitin-specific-processing protease 47</fullName>
    </alternativeName>
</protein>
<evidence type="ECO:0000259" key="6">
    <source>
        <dbReference type="PROSITE" id="PS50235"/>
    </source>
</evidence>
<gene>
    <name evidence="7" type="primary">LOC107562791</name>
</gene>
<name>A0A672RU62_SINGR</name>
<dbReference type="Pfam" id="PF25985">
    <property type="entry name" value="Ubiquitin_USP47_N"/>
    <property type="match status" value="1"/>
</dbReference>
<dbReference type="GO" id="GO:0005634">
    <property type="term" value="C:nucleus"/>
    <property type="evidence" value="ECO:0007669"/>
    <property type="project" value="TreeGrafter"/>
</dbReference>
<evidence type="ECO:0000256" key="3">
    <source>
        <dbReference type="ARBA" id="ARBA00030277"/>
    </source>
</evidence>
<dbReference type="InterPro" id="IPR050164">
    <property type="entry name" value="Peptidase_C19"/>
</dbReference>
<dbReference type="PROSITE" id="PS00973">
    <property type="entry name" value="USP_2"/>
    <property type="match status" value="1"/>
</dbReference>
<feature type="domain" description="USP" evidence="6">
    <location>
        <begin position="164"/>
        <end position="522"/>
    </location>
</feature>
<feature type="region of interest" description="Disordered" evidence="5">
    <location>
        <begin position="715"/>
        <end position="913"/>
    </location>
</feature>
<feature type="compositionally biased region" description="Basic and acidic residues" evidence="5">
    <location>
        <begin position="830"/>
        <end position="840"/>
    </location>
</feature>
<feature type="compositionally biased region" description="Polar residues" evidence="5">
    <location>
        <begin position="406"/>
        <end position="425"/>
    </location>
</feature>
<dbReference type="GO" id="GO:0005829">
    <property type="term" value="C:cytosol"/>
    <property type="evidence" value="ECO:0007669"/>
    <property type="project" value="TreeGrafter"/>
</dbReference>
<dbReference type="PROSITE" id="PS50235">
    <property type="entry name" value="USP_3"/>
    <property type="match status" value="1"/>
</dbReference>